<dbReference type="RefSeq" id="WP_140595365.1">
    <property type="nucleotide sequence ID" value="NZ_VFWZ01000006.1"/>
</dbReference>
<evidence type="ECO:0000256" key="1">
    <source>
        <dbReference type="SAM" id="MobiDB-lite"/>
    </source>
</evidence>
<gene>
    <name evidence="2" type="ORF">FHK87_19040</name>
</gene>
<comment type="caution">
    <text evidence="2">The sequence shown here is derived from an EMBL/GenBank/DDBJ whole genome shotgun (WGS) entry which is preliminary data.</text>
</comment>
<accession>A0A504IZT7</accession>
<reference evidence="2 3" key="1">
    <citation type="submission" date="2019-06" db="EMBL/GenBank/DDBJ databases">
        <authorList>
            <person name="Meng X."/>
        </authorList>
    </citation>
    <scope>NUCLEOTIDE SEQUENCE [LARGE SCALE GENOMIC DNA]</scope>
    <source>
        <strain evidence="2 3">M625</strain>
    </source>
</reference>
<feature type="region of interest" description="Disordered" evidence="1">
    <location>
        <begin position="43"/>
        <end position="67"/>
    </location>
</feature>
<protein>
    <submittedName>
        <fullName evidence="2">Uncharacterized protein</fullName>
    </submittedName>
</protein>
<keyword evidence="3" id="KW-1185">Reference proteome</keyword>
<feature type="compositionally biased region" description="Basic and acidic residues" evidence="1">
    <location>
        <begin position="47"/>
        <end position="67"/>
    </location>
</feature>
<evidence type="ECO:0000313" key="2">
    <source>
        <dbReference type="EMBL" id="TPN84057.1"/>
    </source>
</evidence>
<dbReference type="AlphaFoldDB" id="A0A504IZT7"/>
<name>A0A504IZT7_9FLAO</name>
<evidence type="ECO:0000313" key="3">
    <source>
        <dbReference type="Proteomes" id="UP000315540"/>
    </source>
</evidence>
<organism evidence="2 3">
    <name type="scientific">Aquimarina algicola</name>
    <dbReference type="NCBI Taxonomy" id="2589995"/>
    <lineage>
        <taxon>Bacteria</taxon>
        <taxon>Pseudomonadati</taxon>
        <taxon>Bacteroidota</taxon>
        <taxon>Flavobacteriia</taxon>
        <taxon>Flavobacteriales</taxon>
        <taxon>Flavobacteriaceae</taxon>
        <taxon>Aquimarina</taxon>
    </lineage>
</organism>
<sequence>MKLKLQIAKLLILLGFLLNLGHFGVELIDFYFSDNTMSLVFEEAENSAEHEKDESEKEDTKEKDKISQHFDNKVSNITDLENEYFPKSDTHTLLIYLENYTPPPKYS</sequence>
<proteinExistence type="predicted"/>
<dbReference type="Proteomes" id="UP000315540">
    <property type="component" value="Unassembled WGS sequence"/>
</dbReference>
<dbReference type="EMBL" id="VFWZ01000006">
    <property type="protein sequence ID" value="TPN84057.1"/>
    <property type="molecule type" value="Genomic_DNA"/>
</dbReference>